<name>A0ACC3D5V8_9PEZI</name>
<accession>A0ACC3D5V8</accession>
<proteinExistence type="predicted"/>
<keyword evidence="2" id="KW-1185">Reference proteome</keyword>
<sequence length="295" mass="31813">GELESLLNKAVREDKETVIGRLLTLLKKLGGEATVTLITCVLHNACYNGHETIVELLLETGANVNASYGNSSPLCKASRAGQERIVQLLLNKGVNINAVHQYGSALPEAFGQGYERTVELLLNYGADVNAQGGPFGNALQAASVRGHKDIVELLLTNGANVNAQGGCWGNALQAASHFNHQNIVKLLPSKGAMREASSSYDRDTCSSPGRPSIHFLNPPRQKDKGILPFADGTPAQVQNGNAIESTHDLDSICDNLRAVRQSMGGYGDVQWQHWNSVFSGIEMVDNWVSDLWIPQ</sequence>
<organism evidence="1 2">
    <name type="scientific">Coniosporium uncinatum</name>
    <dbReference type="NCBI Taxonomy" id="93489"/>
    <lineage>
        <taxon>Eukaryota</taxon>
        <taxon>Fungi</taxon>
        <taxon>Dikarya</taxon>
        <taxon>Ascomycota</taxon>
        <taxon>Pezizomycotina</taxon>
        <taxon>Dothideomycetes</taxon>
        <taxon>Dothideomycetes incertae sedis</taxon>
        <taxon>Coniosporium</taxon>
    </lineage>
</organism>
<gene>
    <name evidence="1" type="ORF">LTS18_004476</name>
</gene>
<evidence type="ECO:0000313" key="1">
    <source>
        <dbReference type="EMBL" id="KAK3062268.1"/>
    </source>
</evidence>
<protein>
    <submittedName>
        <fullName evidence="1">Uncharacterized protein</fullName>
    </submittedName>
</protein>
<reference evidence="1" key="1">
    <citation type="submission" date="2024-09" db="EMBL/GenBank/DDBJ databases">
        <title>Black Yeasts Isolated from many extreme environments.</title>
        <authorList>
            <person name="Coleine C."/>
            <person name="Stajich J.E."/>
            <person name="Selbmann L."/>
        </authorList>
    </citation>
    <scope>NUCLEOTIDE SEQUENCE</scope>
    <source>
        <strain evidence="1">CCFEE 5737</strain>
    </source>
</reference>
<dbReference type="Proteomes" id="UP001186974">
    <property type="component" value="Unassembled WGS sequence"/>
</dbReference>
<comment type="caution">
    <text evidence="1">The sequence shown here is derived from an EMBL/GenBank/DDBJ whole genome shotgun (WGS) entry which is preliminary data.</text>
</comment>
<evidence type="ECO:0000313" key="2">
    <source>
        <dbReference type="Proteomes" id="UP001186974"/>
    </source>
</evidence>
<feature type="non-terminal residue" evidence="1">
    <location>
        <position position="1"/>
    </location>
</feature>
<dbReference type="EMBL" id="JAWDJW010007380">
    <property type="protein sequence ID" value="KAK3062268.1"/>
    <property type="molecule type" value="Genomic_DNA"/>
</dbReference>